<dbReference type="InterPro" id="IPR007110">
    <property type="entry name" value="Ig-like_dom"/>
</dbReference>
<dbReference type="InterPro" id="IPR050958">
    <property type="entry name" value="Cell_Adh-Cytoskel_Orgn"/>
</dbReference>
<organism evidence="2 3">
    <name type="scientific">Oncorhynchus mykiss</name>
    <name type="common">Rainbow trout</name>
    <name type="synonym">Salmo gairdneri</name>
    <dbReference type="NCBI Taxonomy" id="8022"/>
    <lineage>
        <taxon>Eukaryota</taxon>
        <taxon>Metazoa</taxon>
        <taxon>Chordata</taxon>
        <taxon>Craniata</taxon>
        <taxon>Vertebrata</taxon>
        <taxon>Euteleostomi</taxon>
        <taxon>Actinopterygii</taxon>
        <taxon>Neopterygii</taxon>
        <taxon>Teleostei</taxon>
        <taxon>Protacanthopterygii</taxon>
        <taxon>Salmoniformes</taxon>
        <taxon>Salmonidae</taxon>
        <taxon>Salmoninae</taxon>
        <taxon>Oncorhynchus</taxon>
    </lineage>
</organism>
<dbReference type="GO" id="GO:0030424">
    <property type="term" value="C:axon"/>
    <property type="evidence" value="ECO:0007669"/>
    <property type="project" value="TreeGrafter"/>
</dbReference>
<evidence type="ECO:0000259" key="1">
    <source>
        <dbReference type="PROSITE" id="PS50835"/>
    </source>
</evidence>
<dbReference type="SMART" id="SM00409">
    <property type="entry name" value="IG"/>
    <property type="match status" value="4"/>
</dbReference>
<sequence length="596" mass="64932">MLGRSVELRCQSDAIPPPTLSWRKDGRPLFRKPGLTVSEDGSVLKIDSAQVQDSGRYTCEATNIAGKTEKNYNLNVWGTSPGLNGVSRDNTSLIVTQCLGLPPLYSHPTIPLSVHFTLCSERTRRPLQNLDPYKSAGLDNLDPLFLKLSAAIVATPITILFNLSFVSSEIPKDWKVAIVIPLFKGGDTLDPNCCRPISILPCLSKVFESQVNRQITDHFESHRTFSAMQSGFQAGHGCTSATLNVLNDIITAIDKRQYFSPSIRGSEDVSPMTVIEGSLITLVCESSGIPPPSLTWRKNGKKDLLELNQVLTCLSGGRSLRLMHAAVEDAGRYSCIVSNTAGEERKNFDLDILVPPSIVDEGTVQDAKVKEKHNVTLTCEVAGNPVPEITWLKDGQSLGTDRRHQVLSHGRYLQISGAQVDDTGRYSCLAHNRAGDRSRHFNLNVLVSPTIVGSGPEGSAEEVTVTLSSPTSLVCEVQSYPPALITWLKDGTPLESSHNVRVLPGGRTLQILNAKEEDAGRYTCVATNEAGDSLKNYEVKVYIPPQINKNDVPGEGLAPKEVKIKVNNTLTLECEAQAIPTPSLQWYKDGQVSTLP</sequence>
<evidence type="ECO:0000313" key="3">
    <source>
        <dbReference type="Proteomes" id="UP000193380"/>
    </source>
</evidence>
<dbReference type="AlphaFoldDB" id="A0A060YST5"/>
<reference evidence="2" key="1">
    <citation type="journal article" date="2014" name="Nat. Commun.">
        <title>The rainbow trout genome provides novel insights into evolution after whole-genome duplication in vertebrates.</title>
        <authorList>
            <person name="Berthelot C."/>
            <person name="Brunet F."/>
            <person name="Chalopin D."/>
            <person name="Juanchich A."/>
            <person name="Bernard M."/>
            <person name="Noel B."/>
            <person name="Bento P."/>
            <person name="Da Silva C."/>
            <person name="Labadie K."/>
            <person name="Alberti A."/>
            <person name="Aury J.M."/>
            <person name="Louis A."/>
            <person name="Dehais P."/>
            <person name="Bardou P."/>
            <person name="Montfort J."/>
            <person name="Klopp C."/>
            <person name="Cabau C."/>
            <person name="Gaspin C."/>
            <person name="Thorgaard G.H."/>
            <person name="Boussaha M."/>
            <person name="Quillet E."/>
            <person name="Guyomard R."/>
            <person name="Galiana D."/>
            <person name="Bobe J."/>
            <person name="Volff J.N."/>
            <person name="Genet C."/>
            <person name="Wincker P."/>
            <person name="Jaillon O."/>
            <person name="Roest Crollius H."/>
            <person name="Guiguen Y."/>
        </authorList>
    </citation>
    <scope>NUCLEOTIDE SEQUENCE [LARGE SCALE GENOMIC DNA]</scope>
</reference>
<dbReference type="Proteomes" id="UP000193380">
    <property type="component" value="Unassembled WGS sequence"/>
</dbReference>
<dbReference type="Pfam" id="PF07679">
    <property type="entry name" value="I-set"/>
    <property type="match status" value="3"/>
</dbReference>
<feature type="domain" description="Ig-like" evidence="1">
    <location>
        <begin position="261"/>
        <end position="351"/>
    </location>
</feature>
<feature type="domain" description="Ig-like" evidence="1">
    <location>
        <begin position="356"/>
        <end position="444"/>
    </location>
</feature>
<dbReference type="Gene3D" id="2.60.40.10">
    <property type="entry name" value="Immunoglobulins"/>
    <property type="match status" value="5"/>
</dbReference>
<dbReference type="CDD" id="cd00096">
    <property type="entry name" value="Ig"/>
    <property type="match status" value="3"/>
</dbReference>
<dbReference type="Pfam" id="PF13927">
    <property type="entry name" value="Ig_3"/>
    <property type="match status" value="1"/>
</dbReference>
<reference evidence="2" key="2">
    <citation type="submission" date="2014-03" db="EMBL/GenBank/DDBJ databases">
        <authorList>
            <person name="Genoscope - CEA"/>
        </authorList>
    </citation>
    <scope>NUCLEOTIDE SEQUENCE</scope>
</reference>
<dbReference type="EMBL" id="FR912939">
    <property type="protein sequence ID" value="CDQ92205.1"/>
    <property type="molecule type" value="Genomic_DNA"/>
</dbReference>
<dbReference type="PANTHER" id="PTHR45080:SF28">
    <property type="entry name" value="HEMICENTIN-2"/>
    <property type="match status" value="1"/>
</dbReference>
<dbReference type="GO" id="GO:0050808">
    <property type="term" value="P:synapse organization"/>
    <property type="evidence" value="ECO:0007669"/>
    <property type="project" value="TreeGrafter"/>
</dbReference>
<dbReference type="GO" id="GO:0005886">
    <property type="term" value="C:plasma membrane"/>
    <property type="evidence" value="ECO:0007669"/>
    <property type="project" value="TreeGrafter"/>
</dbReference>
<dbReference type="GO" id="GO:0007156">
    <property type="term" value="P:homophilic cell adhesion via plasma membrane adhesion molecules"/>
    <property type="evidence" value="ECO:0007669"/>
    <property type="project" value="TreeGrafter"/>
</dbReference>
<feature type="domain" description="Ig-like" evidence="1">
    <location>
        <begin position="449"/>
        <end position="540"/>
    </location>
</feature>
<feature type="non-terminal residue" evidence="2">
    <location>
        <position position="596"/>
    </location>
</feature>
<proteinExistence type="predicted"/>
<dbReference type="GO" id="GO:0008046">
    <property type="term" value="F:axon guidance receptor activity"/>
    <property type="evidence" value="ECO:0007669"/>
    <property type="project" value="TreeGrafter"/>
</dbReference>
<feature type="domain" description="Ig-like" evidence="1">
    <location>
        <begin position="1"/>
        <end position="75"/>
    </location>
</feature>
<dbReference type="FunFam" id="2.60.40.10:FF:000594">
    <property type="entry name" value="Hemicentin 1"/>
    <property type="match status" value="1"/>
</dbReference>
<dbReference type="InterPro" id="IPR003599">
    <property type="entry name" value="Ig_sub"/>
</dbReference>
<evidence type="ECO:0000313" key="2">
    <source>
        <dbReference type="EMBL" id="CDQ92205.1"/>
    </source>
</evidence>
<dbReference type="InterPro" id="IPR036179">
    <property type="entry name" value="Ig-like_dom_sf"/>
</dbReference>
<dbReference type="PaxDb" id="8022-A0A060YST5"/>
<dbReference type="SUPFAM" id="SSF48726">
    <property type="entry name" value="Immunoglobulin"/>
    <property type="match status" value="5"/>
</dbReference>
<dbReference type="InterPro" id="IPR003598">
    <property type="entry name" value="Ig_sub2"/>
</dbReference>
<dbReference type="SMART" id="SM00408">
    <property type="entry name" value="IGc2"/>
    <property type="match status" value="4"/>
</dbReference>
<accession>A0A060YST5</accession>
<dbReference type="InterPro" id="IPR013098">
    <property type="entry name" value="Ig_I-set"/>
</dbReference>
<protein>
    <recommendedName>
        <fullName evidence="1">Ig-like domain-containing protein</fullName>
    </recommendedName>
</protein>
<dbReference type="GO" id="GO:0043025">
    <property type="term" value="C:neuronal cell body"/>
    <property type="evidence" value="ECO:0007669"/>
    <property type="project" value="TreeGrafter"/>
</dbReference>
<name>A0A060YST5_ONCMY</name>
<dbReference type="FunFam" id="2.60.40.10:FF:000130">
    <property type="entry name" value="Hemicentin 1"/>
    <property type="match status" value="3"/>
</dbReference>
<dbReference type="PROSITE" id="PS50835">
    <property type="entry name" value="IG_LIKE"/>
    <property type="match status" value="5"/>
</dbReference>
<dbReference type="InterPro" id="IPR013783">
    <property type="entry name" value="Ig-like_fold"/>
</dbReference>
<dbReference type="STRING" id="8022.A0A060YST5"/>
<gene>
    <name evidence="2" type="ORF">GSONMT00027632001</name>
</gene>
<dbReference type="PANTHER" id="PTHR45080">
    <property type="entry name" value="CONTACTIN 5"/>
    <property type="match status" value="1"/>
</dbReference>
<feature type="domain" description="Ig-like" evidence="1">
    <location>
        <begin position="545"/>
        <end position="596"/>
    </location>
</feature>